<sequence>MTGRDIEVDVRQILGDTGSTKKWSPDTIIIFINQATKEITNRWSDACIKTDGSYLTTVVPIEAMADELSITDYWKQRVTDYVASKCYEVKASGKENRERADIYWNKFIKRD</sequence>
<protein>
    <submittedName>
        <fullName evidence="1">Uncharacterized protein</fullName>
    </submittedName>
</protein>
<organism evidence="1">
    <name type="scientific">marine sediment metagenome</name>
    <dbReference type="NCBI Taxonomy" id="412755"/>
    <lineage>
        <taxon>unclassified sequences</taxon>
        <taxon>metagenomes</taxon>
        <taxon>ecological metagenomes</taxon>
    </lineage>
</organism>
<reference evidence="1" key="1">
    <citation type="journal article" date="2014" name="Front. Microbiol.">
        <title>High frequency of phylogenetically diverse reductive dehalogenase-homologous genes in deep subseafloor sedimentary metagenomes.</title>
        <authorList>
            <person name="Kawai M."/>
            <person name="Futagami T."/>
            <person name="Toyoda A."/>
            <person name="Takaki Y."/>
            <person name="Nishi S."/>
            <person name="Hori S."/>
            <person name="Arai W."/>
            <person name="Tsubouchi T."/>
            <person name="Morono Y."/>
            <person name="Uchiyama I."/>
            <person name="Ito T."/>
            <person name="Fujiyama A."/>
            <person name="Inagaki F."/>
            <person name="Takami H."/>
        </authorList>
    </citation>
    <scope>NUCLEOTIDE SEQUENCE</scope>
    <source>
        <strain evidence="1">Expedition CK06-06</strain>
    </source>
</reference>
<evidence type="ECO:0000313" key="1">
    <source>
        <dbReference type="EMBL" id="GAF78287.1"/>
    </source>
</evidence>
<proteinExistence type="predicted"/>
<dbReference type="EMBL" id="BARS01005761">
    <property type="protein sequence ID" value="GAF78287.1"/>
    <property type="molecule type" value="Genomic_DNA"/>
</dbReference>
<dbReference type="AlphaFoldDB" id="X0SQV7"/>
<accession>X0SQV7</accession>
<gene>
    <name evidence="1" type="ORF">S01H1_11301</name>
</gene>
<comment type="caution">
    <text evidence="1">The sequence shown here is derived from an EMBL/GenBank/DDBJ whole genome shotgun (WGS) entry which is preliminary data.</text>
</comment>
<name>X0SQV7_9ZZZZ</name>